<dbReference type="Proteomes" id="UP000053676">
    <property type="component" value="Unassembled WGS sequence"/>
</dbReference>
<name>W2TYZ4_NECAM</name>
<dbReference type="EMBL" id="KI657588">
    <property type="protein sequence ID" value="ETN86271.1"/>
    <property type="molecule type" value="Genomic_DNA"/>
</dbReference>
<accession>W2TYZ4</accession>
<evidence type="ECO:0000313" key="2">
    <source>
        <dbReference type="Proteomes" id="UP000053676"/>
    </source>
</evidence>
<organism evidence="1 2">
    <name type="scientific">Necator americanus</name>
    <name type="common">Human hookworm</name>
    <dbReference type="NCBI Taxonomy" id="51031"/>
    <lineage>
        <taxon>Eukaryota</taxon>
        <taxon>Metazoa</taxon>
        <taxon>Ecdysozoa</taxon>
        <taxon>Nematoda</taxon>
        <taxon>Chromadorea</taxon>
        <taxon>Rhabditida</taxon>
        <taxon>Rhabditina</taxon>
        <taxon>Rhabditomorpha</taxon>
        <taxon>Strongyloidea</taxon>
        <taxon>Ancylostomatidae</taxon>
        <taxon>Bunostominae</taxon>
        <taxon>Necator</taxon>
    </lineage>
</organism>
<dbReference type="AlphaFoldDB" id="W2TYZ4"/>
<dbReference type="KEGG" id="nai:NECAME_16439"/>
<reference evidence="2" key="1">
    <citation type="journal article" date="2014" name="Nat. Genet.">
        <title>Genome of the human hookworm Necator americanus.</title>
        <authorList>
            <person name="Tang Y.T."/>
            <person name="Gao X."/>
            <person name="Rosa B.A."/>
            <person name="Abubucker S."/>
            <person name="Hallsworth-Pepin K."/>
            <person name="Martin J."/>
            <person name="Tyagi R."/>
            <person name="Heizer E."/>
            <person name="Zhang X."/>
            <person name="Bhonagiri-Palsikar V."/>
            <person name="Minx P."/>
            <person name="Warren W.C."/>
            <person name="Wang Q."/>
            <person name="Zhan B."/>
            <person name="Hotez P.J."/>
            <person name="Sternberg P.W."/>
            <person name="Dougall A."/>
            <person name="Gaze S.T."/>
            <person name="Mulvenna J."/>
            <person name="Sotillo J."/>
            <person name="Ranganathan S."/>
            <person name="Rabelo E.M."/>
            <person name="Wilson R.K."/>
            <person name="Felgner P.L."/>
            <person name="Bethony J."/>
            <person name="Hawdon J.M."/>
            <person name="Gasser R.B."/>
            <person name="Loukas A."/>
            <person name="Mitreva M."/>
        </authorList>
    </citation>
    <scope>NUCLEOTIDE SEQUENCE [LARGE SCALE GENOMIC DNA]</scope>
</reference>
<protein>
    <submittedName>
        <fullName evidence="1">Uncharacterized protein</fullName>
    </submittedName>
</protein>
<proteinExistence type="predicted"/>
<gene>
    <name evidence="1" type="ORF">NECAME_16439</name>
</gene>
<evidence type="ECO:0000313" key="1">
    <source>
        <dbReference type="EMBL" id="ETN86271.1"/>
    </source>
</evidence>
<keyword evidence="2" id="KW-1185">Reference proteome</keyword>
<sequence length="74" mass="8486">MQFLSSLSTKVRLSGVRVEFLVQFTSNGCLHSASCFAPRFIPQRGRLYFVAIALKQTTCDRFTVLNDEEQQKLR</sequence>